<evidence type="ECO:0000313" key="3">
    <source>
        <dbReference type="EMBL" id="KAK1632188.1"/>
    </source>
</evidence>
<feature type="transmembrane region" description="Helical" evidence="2">
    <location>
        <begin position="219"/>
        <end position="241"/>
    </location>
</feature>
<keyword evidence="2" id="KW-1133">Transmembrane helix</keyword>
<sequence length="389" mass="43572">MPRLAAPLRLIAAHPSPSPTPHLQPGRNMAAAAPSTRLGDRANSAPGRRRRARACRWRQRRPQWGRRCEIGKFRVAAKSRMVGGGRCDLGWRRRHCIRVRTRRRWLEFVGGLGGLGPGREVAAGSSSRCERAEALGTPALELLHWMLKDYSVGNTRPHGPFSVALSFHVTMSYAQREPSGMCHTIYIFVCLVISGMVPYTLLGEDAPLAEAFAAKRLRFVTVLSIGVVADLTTTLLVGMYVQRLFWAVLPEDADQEGSRATRRERWCCFIRSILPRKTRRPSSSFAEAFAASMETVKIPTDDLLEAMLKKLGLPCPKLDVCLFFYAACIFGKQILWFEIEVCGVVIEDGEFMCKWIFVLSGTRNAKCIFVAEHIKESVYQLANIQPSYT</sequence>
<dbReference type="Proteomes" id="UP001231189">
    <property type="component" value="Unassembled WGS sequence"/>
</dbReference>
<protein>
    <submittedName>
        <fullName evidence="3">Uncharacterized protein</fullName>
    </submittedName>
</protein>
<keyword evidence="4" id="KW-1185">Reference proteome</keyword>
<comment type="caution">
    <text evidence="3">The sequence shown here is derived from an EMBL/GenBank/DDBJ whole genome shotgun (WGS) entry which is preliminary data.</text>
</comment>
<feature type="transmembrane region" description="Helical" evidence="2">
    <location>
        <begin position="180"/>
        <end position="199"/>
    </location>
</feature>
<dbReference type="AlphaFoldDB" id="A0AAD8RUU7"/>
<reference evidence="3" key="1">
    <citation type="submission" date="2023-07" db="EMBL/GenBank/DDBJ databases">
        <title>A chromosome-level genome assembly of Lolium multiflorum.</title>
        <authorList>
            <person name="Chen Y."/>
            <person name="Copetti D."/>
            <person name="Kolliker R."/>
            <person name="Studer B."/>
        </authorList>
    </citation>
    <scope>NUCLEOTIDE SEQUENCE</scope>
    <source>
        <strain evidence="3">02402/16</strain>
        <tissue evidence="3">Leaf</tissue>
    </source>
</reference>
<name>A0AAD8RUU7_LOLMU</name>
<keyword evidence="2" id="KW-0812">Transmembrane</keyword>
<keyword evidence="2" id="KW-0472">Membrane</keyword>
<evidence type="ECO:0000256" key="2">
    <source>
        <dbReference type="SAM" id="Phobius"/>
    </source>
</evidence>
<evidence type="ECO:0000256" key="1">
    <source>
        <dbReference type="SAM" id="MobiDB-lite"/>
    </source>
</evidence>
<gene>
    <name evidence="3" type="ORF">QYE76_006503</name>
</gene>
<feature type="region of interest" description="Disordered" evidence="1">
    <location>
        <begin position="13"/>
        <end position="50"/>
    </location>
</feature>
<accession>A0AAD8RUU7</accession>
<proteinExistence type="predicted"/>
<evidence type="ECO:0000313" key="4">
    <source>
        <dbReference type="Proteomes" id="UP001231189"/>
    </source>
</evidence>
<dbReference type="EMBL" id="JAUUTY010000005">
    <property type="protein sequence ID" value="KAK1632188.1"/>
    <property type="molecule type" value="Genomic_DNA"/>
</dbReference>
<organism evidence="3 4">
    <name type="scientific">Lolium multiflorum</name>
    <name type="common">Italian ryegrass</name>
    <name type="synonym">Lolium perenne subsp. multiflorum</name>
    <dbReference type="NCBI Taxonomy" id="4521"/>
    <lineage>
        <taxon>Eukaryota</taxon>
        <taxon>Viridiplantae</taxon>
        <taxon>Streptophyta</taxon>
        <taxon>Embryophyta</taxon>
        <taxon>Tracheophyta</taxon>
        <taxon>Spermatophyta</taxon>
        <taxon>Magnoliopsida</taxon>
        <taxon>Liliopsida</taxon>
        <taxon>Poales</taxon>
        <taxon>Poaceae</taxon>
        <taxon>BOP clade</taxon>
        <taxon>Pooideae</taxon>
        <taxon>Poodae</taxon>
        <taxon>Poeae</taxon>
        <taxon>Poeae Chloroplast Group 2 (Poeae type)</taxon>
        <taxon>Loliodinae</taxon>
        <taxon>Loliinae</taxon>
        <taxon>Lolium</taxon>
    </lineage>
</organism>